<dbReference type="InterPro" id="IPR010916">
    <property type="entry name" value="TonB_box_CS"/>
</dbReference>
<comment type="similarity">
    <text evidence="2 14 17">Belongs to the TonB-dependent receptor family.</text>
</comment>
<evidence type="ECO:0000256" key="6">
    <source>
        <dbReference type="ARBA" id="ARBA00022692"/>
    </source>
</evidence>
<evidence type="ECO:0000256" key="8">
    <source>
        <dbReference type="ARBA" id="ARBA00023004"/>
    </source>
</evidence>
<dbReference type="InterPro" id="IPR012910">
    <property type="entry name" value="Plug_dom"/>
</dbReference>
<feature type="short sequence motif" description="TonB C-terminal box" evidence="16">
    <location>
        <begin position="703"/>
        <end position="720"/>
    </location>
</feature>
<dbReference type="InterPro" id="IPR037066">
    <property type="entry name" value="Plug_dom_sf"/>
</dbReference>
<dbReference type="Pfam" id="PF00593">
    <property type="entry name" value="TonB_dep_Rec_b-barrel"/>
    <property type="match status" value="1"/>
</dbReference>
<organism evidence="21 22">
    <name type="scientific">Reinekea thalattae</name>
    <dbReference type="NCBI Taxonomy" id="2593301"/>
    <lineage>
        <taxon>Bacteria</taxon>
        <taxon>Pseudomonadati</taxon>
        <taxon>Pseudomonadota</taxon>
        <taxon>Gammaproteobacteria</taxon>
        <taxon>Oceanospirillales</taxon>
        <taxon>Saccharospirillaceae</taxon>
        <taxon>Reinekea</taxon>
    </lineage>
</organism>
<evidence type="ECO:0000259" key="20">
    <source>
        <dbReference type="Pfam" id="PF07715"/>
    </source>
</evidence>
<evidence type="ECO:0000256" key="9">
    <source>
        <dbReference type="ARBA" id="ARBA00023065"/>
    </source>
</evidence>
<dbReference type="PROSITE" id="PS52016">
    <property type="entry name" value="TONB_DEPENDENT_REC_3"/>
    <property type="match status" value="1"/>
</dbReference>
<protein>
    <submittedName>
        <fullName evidence="21">TonB-dependent siderophore receptor</fullName>
    </submittedName>
</protein>
<feature type="chain" id="PRO_5023038373" evidence="18">
    <location>
        <begin position="33"/>
        <end position="720"/>
    </location>
</feature>
<dbReference type="EMBL" id="VKAD01000001">
    <property type="protein sequence ID" value="TXR54402.1"/>
    <property type="molecule type" value="Genomic_DNA"/>
</dbReference>
<dbReference type="Pfam" id="PF07715">
    <property type="entry name" value="Plug"/>
    <property type="match status" value="1"/>
</dbReference>
<dbReference type="PANTHER" id="PTHR32552:SF68">
    <property type="entry name" value="FERRICHROME OUTER MEMBRANE TRANSPORTER_PHAGE RECEPTOR"/>
    <property type="match status" value="1"/>
</dbReference>
<keyword evidence="4 14" id="KW-1134">Transmembrane beta strand</keyword>
<dbReference type="InterPro" id="IPR010917">
    <property type="entry name" value="TonB_rcpt_CS"/>
</dbReference>
<evidence type="ECO:0000256" key="17">
    <source>
        <dbReference type="RuleBase" id="RU003357"/>
    </source>
</evidence>
<evidence type="ECO:0000256" key="11">
    <source>
        <dbReference type="ARBA" id="ARBA00023136"/>
    </source>
</evidence>
<proteinExistence type="inferred from homology"/>
<accession>A0A5C8Z8Y3</accession>
<dbReference type="Proteomes" id="UP000321764">
    <property type="component" value="Unassembled WGS sequence"/>
</dbReference>
<dbReference type="Gene3D" id="2.170.130.10">
    <property type="entry name" value="TonB-dependent receptor, plug domain"/>
    <property type="match status" value="1"/>
</dbReference>
<feature type="domain" description="TonB-dependent receptor plug" evidence="20">
    <location>
        <begin position="59"/>
        <end position="161"/>
    </location>
</feature>
<keyword evidence="8" id="KW-0408">Iron</keyword>
<evidence type="ECO:0000256" key="7">
    <source>
        <dbReference type="ARBA" id="ARBA00022729"/>
    </source>
</evidence>
<keyword evidence="6 14" id="KW-0812">Transmembrane</keyword>
<evidence type="ECO:0000313" key="21">
    <source>
        <dbReference type="EMBL" id="TXR54402.1"/>
    </source>
</evidence>
<evidence type="ECO:0000256" key="2">
    <source>
        <dbReference type="ARBA" id="ARBA00009810"/>
    </source>
</evidence>
<evidence type="ECO:0000256" key="18">
    <source>
        <dbReference type="SAM" id="SignalP"/>
    </source>
</evidence>
<evidence type="ECO:0000259" key="19">
    <source>
        <dbReference type="Pfam" id="PF00593"/>
    </source>
</evidence>
<dbReference type="GO" id="GO:0015344">
    <property type="term" value="F:siderophore uptake transmembrane transporter activity"/>
    <property type="evidence" value="ECO:0007669"/>
    <property type="project" value="TreeGrafter"/>
</dbReference>
<feature type="domain" description="TonB-dependent receptor-like beta-barrel" evidence="19">
    <location>
        <begin position="236"/>
        <end position="690"/>
    </location>
</feature>
<keyword evidence="11 14" id="KW-0472">Membrane</keyword>
<dbReference type="GO" id="GO:0038023">
    <property type="term" value="F:signaling receptor activity"/>
    <property type="evidence" value="ECO:0007669"/>
    <property type="project" value="InterPro"/>
</dbReference>
<keyword evidence="3 14" id="KW-0813">Transport</keyword>
<dbReference type="NCBIfam" id="TIGR01783">
    <property type="entry name" value="TonB-siderophor"/>
    <property type="match status" value="1"/>
</dbReference>
<evidence type="ECO:0000256" key="13">
    <source>
        <dbReference type="ARBA" id="ARBA00023237"/>
    </source>
</evidence>
<dbReference type="GO" id="GO:0015891">
    <property type="term" value="P:siderophore transport"/>
    <property type="evidence" value="ECO:0007669"/>
    <property type="project" value="InterPro"/>
</dbReference>
<keyword evidence="13 14" id="KW-0998">Cell outer membrane</keyword>
<keyword evidence="9" id="KW-0406">Ion transport</keyword>
<dbReference type="PANTHER" id="PTHR32552">
    <property type="entry name" value="FERRICHROME IRON RECEPTOR-RELATED"/>
    <property type="match status" value="1"/>
</dbReference>
<evidence type="ECO:0000256" key="3">
    <source>
        <dbReference type="ARBA" id="ARBA00022448"/>
    </source>
</evidence>
<dbReference type="CDD" id="cd01347">
    <property type="entry name" value="ligand_gated_channel"/>
    <property type="match status" value="1"/>
</dbReference>
<keyword evidence="10 15" id="KW-0798">TonB box</keyword>
<evidence type="ECO:0000256" key="1">
    <source>
        <dbReference type="ARBA" id="ARBA00004571"/>
    </source>
</evidence>
<dbReference type="AlphaFoldDB" id="A0A5C8Z8Y3"/>
<dbReference type="InterPro" id="IPR036942">
    <property type="entry name" value="Beta-barrel_TonB_sf"/>
</dbReference>
<dbReference type="InterPro" id="IPR039426">
    <property type="entry name" value="TonB-dep_rcpt-like"/>
</dbReference>
<gene>
    <name evidence="21" type="ORF">FME95_07645</name>
</gene>
<comment type="subcellular location">
    <subcellularLocation>
        <location evidence="1 14">Cell outer membrane</location>
        <topology evidence="1 14">Multi-pass membrane protein</topology>
    </subcellularLocation>
</comment>
<evidence type="ECO:0000313" key="22">
    <source>
        <dbReference type="Proteomes" id="UP000321764"/>
    </source>
</evidence>
<evidence type="ECO:0000256" key="10">
    <source>
        <dbReference type="ARBA" id="ARBA00023077"/>
    </source>
</evidence>
<sequence>MNRIPEYAGLKQLAVSIAVASAALALAVPAYGAEQETETIEVKGETYRNTATKTSLRPEETPQGISIISAEEIAQQAADSVTQALRFTPGVNTEVRGGGVTMYDTFNIRGFDVDRSYYDGLVLSPLNGWNLQPQIDPVAIEQLEVFKGPTSVLYGTMPPGGMVNIIAKAPSSVSSTEVNLATGTGLLRQGSVDTTGQVGDSDFNYRLIAKGSYKEGQVDTTEEESYLIAPSVDWNVSDKTLINVNAYYQNDPSMGMNSALPASGMIYDNANGSTDSSTYAGDANWDEFDRQVLMLGYKISHELSKNWSFLQNARYTDGALAQQNTYHQSGVFDESTGELARNIYSTDEELSSIAIDNQLSGLITTGPITHSLLAGLDYQSTSGVSDYSEYYTTDASFYGFNIFDADNYLLDTDTVVESYVAVDDVEVEQLGVYFQDQLRLGSLVVIAGGRYDDYQSSSYFEDFTYDVVYESDADHQAFSYRVGSLYEFANGLSPFASYATSFEPAAGTDSDGNAYEPELGQQLEAGIKYAPYAGNVEFTGSAFHITKTDALLPDPSNVYAPYLQVGELVSQGAELDAKIALTPSLNLAASYTYINMEITEDDDNGYEGKQPIWVPEHSASLWANYFVDGGILAGTRIGGGVRYVGEMQIDAANTGTVPDYTLFDLSLGYNLGSVIPKVEDATVSVVVNNLLDEEYYSCYDSENCWYGAERNITANLNIKF</sequence>
<name>A0A5C8Z8Y3_9GAMM</name>
<dbReference type="InterPro" id="IPR000531">
    <property type="entry name" value="Beta-barrel_TonB"/>
</dbReference>
<keyword evidence="5" id="KW-0410">Iron transport</keyword>
<feature type="short sequence motif" description="TonB box" evidence="15">
    <location>
        <begin position="39"/>
        <end position="45"/>
    </location>
</feature>
<dbReference type="OrthoDB" id="127311at2"/>
<keyword evidence="12 21" id="KW-0675">Receptor</keyword>
<comment type="caution">
    <text evidence="21">The sequence shown here is derived from an EMBL/GenBank/DDBJ whole genome shotgun (WGS) entry which is preliminary data.</text>
</comment>
<dbReference type="PROSITE" id="PS01156">
    <property type="entry name" value="TONB_DEPENDENT_REC_2"/>
    <property type="match status" value="1"/>
</dbReference>
<dbReference type="RefSeq" id="WP_147713800.1">
    <property type="nucleotide sequence ID" value="NZ_VKAD01000001.1"/>
</dbReference>
<evidence type="ECO:0000256" key="14">
    <source>
        <dbReference type="PROSITE-ProRule" id="PRU01360"/>
    </source>
</evidence>
<evidence type="ECO:0000256" key="5">
    <source>
        <dbReference type="ARBA" id="ARBA00022496"/>
    </source>
</evidence>
<evidence type="ECO:0000256" key="15">
    <source>
        <dbReference type="PROSITE-ProRule" id="PRU10143"/>
    </source>
</evidence>
<keyword evidence="7 18" id="KW-0732">Signal</keyword>
<evidence type="ECO:0000256" key="4">
    <source>
        <dbReference type="ARBA" id="ARBA00022452"/>
    </source>
</evidence>
<dbReference type="SUPFAM" id="SSF56935">
    <property type="entry name" value="Porins"/>
    <property type="match status" value="1"/>
</dbReference>
<evidence type="ECO:0000256" key="16">
    <source>
        <dbReference type="PROSITE-ProRule" id="PRU10144"/>
    </source>
</evidence>
<dbReference type="Gene3D" id="2.40.170.20">
    <property type="entry name" value="TonB-dependent receptor, beta-barrel domain"/>
    <property type="match status" value="1"/>
</dbReference>
<evidence type="ECO:0000256" key="12">
    <source>
        <dbReference type="ARBA" id="ARBA00023170"/>
    </source>
</evidence>
<dbReference type="GO" id="GO:0009279">
    <property type="term" value="C:cell outer membrane"/>
    <property type="evidence" value="ECO:0007669"/>
    <property type="project" value="UniProtKB-SubCell"/>
</dbReference>
<reference evidence="21 22" key="1">
    <citation type="submission" date="2019-07" db="EMBL/GenBank/DDBJ databases">
        <title>Reinekea sp. strain SSH23 genome sequencing and assembly.</title>
        <authorList>
            <person name="Kim I."/>
        </authorList>
    </citation>
    <scope>NUCLEOTIDE SEQUENCE [LARGE SCALE GENOMIC DNA]</scope>
    <source>
        <strain evidence="21 22">SSH23</strain>
    </source>
</reference>
<keyword evidence="22" id="KW-1185">Reference proteome</keyword>
<dbReference type="InterPro" id="IPR010105">
    <property type="entry name" value="TonB_sidphr_rcpt"/>
</dbReference>
<dbReference type="PROSITE" id="PS00430">
    <property type="entry name" value="TONB_DEPENDENT_REC_1"/>
    <property type="match status" value="1"/>
</dbReference>
<feature type="signal peptide" evidence="18">
    <location>
        <begin position="1"/>
        <end position="32"/>
    </location>
</feature>